<dbReference type="EMBL" id="AFRT01001350">
    <property type="protein sequence ID" value="ELU40733.1"/>
    <property type="molecule type" value="Genomic_DNA"/>
</dbReference>
<name>L8WVD2_THACA</name>
<dbReference type="AlphaFoldDB" id="L8WVD2"/>
<protein>
    <submittedName>
        <fullName evidence="2">F-box-like domain-containing protein</fullName>
    </submittedName>
</protein>
<sequence>MFENSMARISVRQKVIEGICVRSASPRGNEFRERTVGSRSAVSNHVRDNTGYFPKSYPAELYESVCLSLPPAYSSLDPLIQKEDPNSPVALPSAYPAAYWSEPIARRTLASLSLVNKSWREAAKPYLWRRIEIRLPRSWLGVLEEVGGGDAENDNSQDNELVTRTVKQAAEAAAKVGGACAIQIHESIMAKLGVMEQQDADFVLDSGIPVELLSPPASREPSPGRLRAKSPGRWRILKTVHDLAESAAGAYVPTPDDPRPGRFIQHLDFSHFRTIGMRRSVGEGVNSRFVTGDRLETLLKEMPNLITFGATEYMDGALTLGVLTELLLRGRRLAARTRGRMLPAFINDVDDDSERRADCRPLQALDLCGCVSAVFVRALADFVSHNLLKEDGTSPNEEDARGRVGRHGARDEDDETPVAALYGLQRLGMRGVTSVPPTILTPFVLACPHLTHLDLSGTRCGPELLDALAESPSVKLVSLNLGRCSRLTGQSLVDLLCYGRSTRDLTELCLYGDATLPSPLSESELTTLITEAPCFVSGSLQYLDFSSAPLTRAHLERLASQPALRSLGLSHIPALPLEDIAWFILNKAPDTEILTLIGTSPEIARGGKVSLALHKHIIRPLCTPPFRITGLPGSSPATATEIPTRLRVIELSIATLNGLGAGAGAWRIVRSKGGRGFYVDSSAGWVASPENHGAVLQRDLPESHPLRAEVERLAMANGNVSSGVGWHARKMEVLYGTGMLGREDGLYGAVSFAYQG</sequence>
<evidence type="ECO:0000256" key="1">
    <source>
        <dbReference type="SAM" id="MobiDB-lite"/>
    </source>
</evidence>
<comment type="caution">
    <text evidence="2">The sequence shown here is derived from an EMBL/GenBank/DDBJ whole genome shotgun (WGS) entry which is preliminary data.</text>
</comment>
<evidence type="ECO:0000313" key="3">
    <source>
        <dbReference type="Proteomes" id="UP000011668"/>
    </source>
</evidence>
<reference evidence="2 3" key="1">
    <citation type="journal article" date="2013" name="Nat. Commun.">
        <title>The evolution and pathogenic mechanisms of the rice sheath blight pathogen.</title>
        <authorList>
            <person name="Zheng A."/>
            <person name="Lin R."/>
            <person name="Xu L."/>
            <person name="Qin P."/>
            <person name="Tang C."/>
            <person name="Ai P."/>
            <person name="Zhang D."/>
            <person name="Liu Y."/>
            <person name="Sun Z."/>
            <person name="Feng H."/>
            <person name="Wang Y."/>
            <person name="Chen Y."/>
            <person name="Liang X."/>
            <person name="Fu R."/>
            <person name="Li Q."/>
            <person name="Zhang J."/>
            <person name="Yu X."/>
            <person name="Xie Z."/>
            <person name="Ding L."/>
            <person name="Guan P."/>
            <person name="Tang J."/>
            <person name="Liang Y."/>
            <person name="Wang S."/>
            <person name="Deng Q."/>
            <person name="Li S."/>
            <person name="Zhu J."/>
            <person name="Wang L."/>
            <person name="Liu H."/>
            <person name="Li P."/>
        </authorList>
    </citation>
    <scope>NUCLEOTIDE SEQUENCE [LARGE SCALE GENOMIC DNA]</scope>
    <source>
        <strain evidence="3">AG-1 IA</strain>
    </source>
</reference>
<dbReference type="Gene3D" id="3.80.10.10">
    <property type="entry name" value="Ribonuclease Inhibitor"/>
    <property type="match status" value="1"/>
</dbReference>
<dbReference type="OrthoDB" id="9994419at2759"/>
<gene>
    <name evidence="2" type="ORF">AG1IA_05242</name>
</gene>
<dbReference type="STRING" id="983506.L8WVD2"/>
<dbReference type="Proteomes" id="UP000011668">
    <property type="component" value="Unassembled WGS sequence"/>
</dbReference>
<dbReference type="InterPro" id="IPR032675">
    <property type="entry name" value="LRR_dom_sf"/>
</dbReference>
<keyword evidence="3" id="KW-1185">Reference proteome</keyword>
<accession>L8WVD2</accession>
<feature type="compositionally biased region" description="Basic and acidic residues" evidence="1">
    <location>
        <begin position="390"/>
        <end position="402"/>
    </location>
</feature>
<feature type="region of interest" description="Disordered" evidence="1">
    <location>
        <begin position="390"/>
        <end position="411"/>
    </location>
</feature>
<proteinExistence type="predicted"/>
<dbReference type="OMA" id="NHAWYEA"/>
<organism evidence="2 3">
    <name type="scientific">Thanatephorus cucumeris (strain AG1-IA)</name>
    <name type="common">Rice sheath blight fungus</name>
    <name type="synonym">Rhizoctonia solani</name>
    <dbReference type="NCBI Taxonomy" id="983506"/>
    <lineage>
        <taxon>Eukaryota</taxon>
        <taxon>Fungi</taxon>
        <taxon>Dikarya</taxon>
        <taxon>Basidiomycota</taxon>
        <taxon>Agaricomycotina</taxon>
        <taxon>Agaricomycetes</taxon>
        <taxon>Cantharellales</taxon>
        <taxon>Ceratobasidiaceae</taxon>
        <taxon>Rhizoctonia</taxon>
        <taxon>Rhizoctonia solani AG-1</taxon>
    </lineage>
</organism>
<dbReference type="SUPFAM" id="SSF52047">
    <property type="entry name" value="RNI-like"/>
    <property type="match status" value="1"/>
</dbReference>
<evidence type="ECO:0000313" key="2">
    <source>
        <dbReference type="EMBL" id="ELU40733.1"/>
    </source>
</evidence>
<dbReference type="HOGENOM" id="CLU_013668_0_0_1"/>